<protein>
    <recommendedName>
        <fullName evidence="4">LPXTG-motif cell wall anchor domain protein</fullName>
    </recommendedName>
</protein>
<dbReference type="Proteomes" id="UP000240429">
    <property type="component" value="Unassembled WGS sequence"/>
</dbReference>
<feature type="chain" id="PRO_5015139207" description="LPXTG-motif cell wall anchor domain protein" evidence="1">
    <location>
        <begin position="33"/>
        <end position="185"/>
    </location>
</feature>
<dbReference type="AlphaFoldDB" id="A0A2P8PUL6"/>
<comment type="caution">
    <text evidence="2">The sequence shown here is derived from an EMBL/GenBank/DDBJ whole genome shotgun (WGS) entry which is preliminary data.</text>
</comment>
<accession>A0A2P8PUL6</accession>
<proteinExistence type="predicted"/>
<reference evidence="2 3" key="1">
    <citation type="submission" date="2018-03" db="EMBL/GenBank/DDBJ databases">
        <title>Streptomyces dioscori sp. nov., a novel endophytic actinobacterium isolated from bulbil of Dioscorea bulbifera L.</title>
        <authorList>
            <person name="Zhikuan W."/>
        </authorList>
    </citation>
    <scope>NUCLEOTIDE SEQUENCE [LARGE SCALE GENOMIC DNA]</scope>
    <source>
        <strain evidence="2 3">A217</strain>
    </source>
</reference>
<sequence length="185" mass="18359">MRSALFSRAARIAAVGATAAALTVGLATSASAATATRSVTVSGTTYNLSLTAPDSLSAAGQNVTVSGSGYNTLQGVYVGLCVIPEGVEPGNPSTYTSRPTPCLGGADQSGTTGASHWVSNLGGGTVANSSTYGTGGSFNVSVHVNPNIATGKVCGTDVDCAIVTRADHTGSSNRSYDVYLPVTFS</sequence>
<evidence type="ECO:0000313" key="3">
    <source>
        <dbReference type="Proteomes" id="UP000240429"/>
    </source>
</evidence>
<dbReference type="OrthoDB" id="4175021at2"/>
<name>A0A2P8PUL6_9ACTN</name>
<gene>
    <name evidence="2" type="ORF">C6Y14_40870</name>
</gene>
<organism evidence="2 3">
    <name type="scientific">Streptomyces dioscori</name>
    <dbReference type="NCBI Taxonomy" id="2109333"/>
    <lineage>
        <taxon>Bacteria</taxon>
        <taxon>Bacillati</taxon>
        <taxon>Actinomycetota</taxon>
        <taxon>Actinomycetes</taxon>
        <taxon>Kitasatosporales</taxon>
        <taxon>Streptomycetaceae</taxon>
        <taxon>Streptomyces</taxon>
        <taxon>Streptomyces aurantiacus group</taxon>
    </lineage>
</organism>
<keyword evidence="3" id="KW-1185">Reference proteome</keyword>
<feature type="signal peptide" evidence="1">
    <location>
        <begin position="1"/>
        <end position="32"/>
    </location>
</feature>
<evidence type="ECO:0000256" key="1">
    <source>
        <dbReference type="SAM" id="SignalP"/>
    </source>
</evidence>
<evidence type="ECO:0008006" key="4">
    <source>
        <dbReference type="Google" id="ProtNLM"/>
    </source>
</evidence>
<dbReference type="SUPFAM" id="SSF49319">
    <property type="entry name" value="Actinoxanthin-like"/>
    <property type="match status" value="1"/>
</dbReference>
<keyword evidence="1" id="KW-0732">Signal</keyword>
<dbReference type="RefSeq" id="WP_107022006.1">
    <property type="nucleotide sequence ID" value="NZ_KZ679062.1"/>
</dbReference>
<dbReference type="EMBL" id="PYBJ01000037">
    <property type="protein sequence ID" value="PSM37670.1"/>
    <property type="molecule type" value="Genomic_DNA"/>
</dbReference>
<evidence type="ECO:0000313" key="2">
    <source>
        <dbReference type="EMBL" id="PSM37670.1"/>
    </source>
</evidence>
<dbReference type="Gene3D" id="2.60.40.230">
    <property type="entry name" value="Neocarzinostatin-like"/>
    <property type="match status" value="1"/>
</dbReference>
<dbReference type="InterPro" id="IPR027273">
    <property type="entry name" value="Neocarzinostatin-like"/>
</dbReference>